<evidence type="ECO:0000256" key="3">
    <source>
        <dbReference type="ARBA" id="ARBA00022989"/>
    </source>
</evidence>
<proteinExistence type="predicted"/>
<comment type="caution">
    <text evidence="8">The sequence shown here is derived from an EMBL/GenBank/DDBJ whole genome shotgun (WGS) entry which is preliminary data.</text>
</comment>
<evidence type="ECO:0000256" key="2">
    <source>
        <dbReference type="ARBA" id="ARBA00022692"/>
    </source>
</evidence>
<keyword evidence="9" id="KW-1185">Reference proteome</keyword>
<dbReference type="SUPFAM" id="SSF81324">
    <property type="entry name" value="Voltage-gated potassium channels"/>
    <property type="match status" value="1"/>
</dbReference>
<protein>
    <submittedName>
        <fullName evidence="8">Ion transporter</fullName>
    </submittedName>
</protein>
<sequence length="307" mass="33100">MDNASPGSQGAATGGSPTVLQPSPAPPNRDGIRARVDAFVESDVVQRVIVGVILANAAILGLQTTSWGDGLGHTLLAVLDTSCLVVFVVEIVLKLFGKGGRFFRSGWNVFDFIIVAIALIPDAGGIAVLRTLRVLRLISLVKRLRFVIEALAGAIPGLASIGTLLVLIFYVGAVMATSLFGQSFPEWFGNVGASAYSLFQIMTLESWSMGIVRPVMEIYPLAWAFFVPFIVLSAFTVLNLFVAVIVDSMQHLRENPEAWPDEPEGEKASVESHDEIRELRGQVDALQTDLSEALALLREQKGPPERS</sequence>
<keyword evidence="4 6" id="KW-0472">Membrane</keyword>
<dbReference type="AlphaFoldDB" id="A0A6H9WW10"/>
<dbReference type="InterPro" id="IPR027359">
    <property type="entry name" value="Volt_channel_dom_sf"/>
</dbReference>
<name>A0A6H9WW10_9MICO</name>
<dbReference type="RefSeq" id="WP_158028935.1">
    <property type="nucleotide sequence ID" value="NZ_BMHG01000001.1"/>
</dbReference>
<dbReference type="GO" id="GO:0001518">
    <property type="term" value="C:voltage-gated sodium channel complex"/>
    <property type="evidence" value="ECO:0007669"/>
    <property type="project" value="TreeGrafter"/>
</dbReference>
<dbReference type="Gene3D" id="1.10.287.70">
    <property type="match status" value="1"/>
</dbReference>
<keyword evidence="3 6" id="KW-1133">Transmembrane helix</keyword>
<evidence type="ECO:0000256" key="5">
    <source>
        <dbReference type="SAM" id="MobiDB-lite"/>
    </source>
</evidence>
<evidence type="ECO:0000256" key="4">
    <source>
        <dbReference type="ARBA" id="ARBA00023136"/>
    </source>
</evidence>
<feature type="transmembrane region" description="Helical" evidence="6">
    <location>
        <begin position="109"/>
        <end position="129"/>
    </location>
</feature>
<organism evidence="8 9">
    <name type="scientific">Pseudoclavibacter endophyticus</name>
    <dbReference type="NCBI Taxonomy" id="1778590"/>
    <lineage>
        <taxon>Bacteria</taxon>
        <taxon>Bacillati</taxon>
        <taxon>Actinomycetota</taxon>
        <taxon>Actinomycetes</taxon>
        <taxon>Micrococcales</taxon>
        <taxon>Microbacteriaceae</taxon>
        <taxon>Pseudoclavibacter</taxon>
    </lineage>
</organism>
<dbReference type="Gene3D" id="1.20.120.350">
    <property type="entry name" value="Voltage-gated potassium channels. Chain C"/>
    <property type="match status" value="1"/>
</dbReference>
<dbReference type="InterPro" id="IPR005821">
    <property type="entry name" value="Ion_trans_dom"/>
</dbReference>
<feature type="transmembrane region" description="Helical" evidence="6">
    <location>
        <begin position="150"/>
        <end position="173"/>
    </location>
</feature>
<feature type="domain" description="Ion transport" evidence="7">
    <location>
        <begin position="45"/>
        <end position="255"/>
    </location>
</feature>
<dbReference type="OrthoDB" id="5297065at2"/>
<evidence type="ECO:0000313" key="8">
    <source>
        <dbReference type="EMBL" id="KAB1650350.1"/>
    </source>
</evidence>
<reference evidence="8 9" key="1">
    <citation type="submission" date="2019-09" db="EMBL/GenBank/DDBJ databases">
        <title>Phylogeny of genus Pseudoclavibacter and closely related genus.</title>
        <authorList>
            <person name="Li Y."/>
        </authorList>
    </citation>
    <scope>NUCLEOTIDE SEQUENCE [LARGE SCALE GENOMIC DNA]</scope>
    <source>
        <strain evidence="8 9">EGI 60007</strain>
    </source>
</reference>
<evidence type="ECO:0000259" key="7">
    <source>
        <dbReference type="Pfam" id="PF00520"/>
    </source>
</evidence>
<dbReference type="EMBL" id="WBJY01000001">
    <property type="protein sequence ID" value="KAB1650350.1"/>
    <property type="molecule type" value="Genomic_DNA"/>
</dbReference>
<dbReference type="GO" id="GO:0005248">
    <property type="term" value="F:voltage-gated sodium channel activity"/>
    <property type="evidence" value="ECO:0007669"/>
    <property type="project" value="TreeGrafter"/>
</dbReference>
<evidence type="ECO:0000313" key="9">
    <source>
        <dbReference type="Proteomes" id="UP000431744"/>
    </source>
</evidence>
<feature type="transmembrane region" description="Helical" evidence="6">
    <location>
        <begin position="74"/>
        <end position="97"/>
    </location>
</feature>
<feature type="compositionally biased region" description="Polar residues" evidence="5">
    <location>
        <begin position="1"/>
        <end position="21"/>
    </location>
</feature>
<accession>A0A6H9WW10</accession>
<feature type="transmembrane region" description="Helical" evidence="6">
    <location>
        <begin position="221"/>
        <end position="246"/>
    </location>
</feature>
<comment type="subcellular location">
    <subcellularLocation>
        <location evidence="1">Membrane</location>
        <topology evidence="1">Multi-pass membrane protein</topology>
    </subcellularLocation>
</comment>
<evidence type="ECO:0000256" key="1">
    <source>
        <dbReference type="ARBA" id="ARBA00004141"/>
    </source>
</evidence>
<dbReference type="Pfam" id="PF00520">
    <property type="entry name" value="Ion_trans"/>
    <property type="match status" value="1"/>
</dbReference>
<dbReference type="InterPro" id="IPR043203">
    <property type="entry name" value="VGCC_Ca_Na"/>
</dbReference>
<feature type="transmembrane region" description="Helical" evidence="6">
    <location>
        <begin position="44"/>
        <end position="62"/>
    </location>
</feature>
<dbReference type="PANTHER" id="PTHR10037:SF62">
    <property type="entry name" value="SODIUM CHANNEL PROTEIN 60E"/>
    <property type="match status" value="1"/>
</dbReference>
<gene>
    <name evidence="8" type="ORF">F8O04_09260</name>
</gene>
<feature type="region of interest" description="Disordered" evidence="5">
    <location>
        <begin position="1"/>
        <end position="27"/>
    </location>
</feature>
<evidence type="ECO:0000256" key="6">
    <source>
        <dbReference type="SAM" id="Phobius"/>
    </source>
</evidence>
<dbReference type="Proteomes" id="UP000431744">
    <property type="component" value="Unassembled WGS sequence"/>
</dbReference>
<keyword evidence="2 6" id="KW-0812">Transmembrane</keyword>
<dbReference type="PANTHER" id="PTHR10037">
    <property type="entry name" value="VOLTAGE-GATED CATION CHANNEL CALCIUM AND SODIUM"/>
    <property type="match status" value="1"/>
</dbReference>